<dbReference type="AlphaFoldDB" id="A0A4R6JWZ4"/>
<dbReference type="RefSeq" id="WP_133874019.1">
    <property type="nucleotide sequence ID" value="NZ_BOMD01000054.1"/>
</dbReference>
<comment type="caution">
    <text evidence="1">The sequence shown here is derived from an EMBL/GenBank/DDBJ whole genome shotgun (WGS) entry which is preliminary data.</text>
</comment>
<evidence type="ECO:0000313" key="1">
    <source>
        <dbReference type="EMBL" id="TDO39736.1"/>
    </source>
</evidence>
<organism evidence="1 2">
    <name type="scientific">Paractinoplanes brasiliensis</name>
    <dbReference type="NCBI Taxonomy" id="52695"/>
    <lineage>
        <taxon>Bacteria</taxon>
        <taxon>Bacillati</taxon>
        <taxon>Actinomycetota</taxon>
        <taxon>Actinomycetes</taxon>
        <taxon>Micromonosporales</taxon>
        <taxon>Micromonosporaceae</taxon>
        <taxon>Paractinoplanes</taxon>
    </lineage>
</organism>
<accession>A0A4R6JWZ4</accession>
<reference evidence="1 2" key="1">
    <citation type="submission" date="2019-03" db="EMBL/GenBank/DDBJ databases">
        <title>Sequencing the genomes of 1000 actinobacteria strains.</title>
        <authorList>
            <person name="Klenk H.-P."/>
        </authorList>
    </citation>
    <scope>NUCLEOTIDE SEQUENCE [LARGE SCALE GENOMIC DNA]</scope>
    <source>
        <strain evidence="1 2">DSM 43805</strain>
    </source>
</reference>
<dbReference type="Pfam" id="PF19866">
    <property type="entry name" value="DUF6339"/>
    <property type="match status" value="1"/>
</dbReference>
<evidence type="ECO:0000313" key="2">
    <source>
        <dbReference type="Proteomes" id="UP000294901"/>
    </source>
</evidence>
<name>A0A4R6JWZ4_9ACTN</name>
<dbReference type="EMBL" id="SNWR01000001">
    <property type="protein sequence ID" value="TDO39736.1"/>
    <property type="molecule type" value="Genomic_DNA"/>
</dbReference>
<dbReference type="OrthoDB" id="9813719at2"/>
<dbReference type="InterPro" id="IPR045920">
    <property type="entry name" value="DUF6339"/>
</dbReference>
<keyword evidence="2" id="KW-1185">Reference proteome</keyword>
<proteinExistence type="predicted"/>
<gene>
    <name evidence="1" type="ORF">C8E87_3434</name>
</gene>
<sequence>MSTLYPRLLPNETEKLFNAMRGKTPEALRESAQSASGHAVFAATGGTRVTRDELRVLAAELEKIAVAYGYPNSGDVIEFDRAAARHLHQHTGMTPGEASQRQVWAFLALVLVPHICAWRFPMKSDGTYAVDRFKGSDLTRHTLGRLWTRAYVLHDPASASPYGLLDELGEADLDQIMARRRALAATPSLVRAVVRAHAEDRDNGEVPARAVLRDSLQRILRLTAFLDLDWMPEDHLLELVREQRVESRKNLAVA</sequence>
<protein>
    <submittedName>
        <fullName evidence="1">Uncharacterized protein</fullName>
    </submittedName>
</protein>
<dbReference type="Proteomes" id="UP000294901">
    <property type="component" value="Unassembled WGS sequence"/>
</dbReference>